<accession>A0AAD3TRK0</accession>
<evidence type="ECO:0000313" key="3">
    <source>
        <dbReference type="Proteomes" id="UP001222932"/>
    </source>
</evidence>
<reference evidence="2" key="1">
    <citation type="journal article" date="2023" name="BMC Genomics">
        <title>Chromosome-level genome assemblies of Cutaneotrichosporon spp. (Trichosporonales, Basidiomycota) reveal imbalanced evolution between nucleotide sequences and chromosome synteny.</title>
        <authorList>
            <person name="Kobayashi Y."/>
            <person name="Kayamori A."/>
            <person name="Aoki K."/>
            <person name="Shiwa Y."/>
            <person name="Matsutani M."/>
            <person name="Fujita N."/>
            <person name="Sugita T."/>
            <person name="Iwasaki W."/>
            <person name="Tanaka N."/>
            <person name="Takashima M."/>
        </authorList>
    </citation>
    <scope>NUCLEOTIDE SEQUENCE</scope>
    <source>
        <strain evidence="2">HIS016</strain>
    </source>
</reference>
<evidence type="ECO:0000313" key="2">
    <source>
        <dbReference type="EMBL" id="GMK55454.1"/>
    </source>
</evidence>
<sequence length="255" mass="27860">MTTDPVTLYCLSLLPGKDVNVGPYPWKTAIDLGSLGVPWRFKGLTIEEIRTTFEANTAVKGITVPAIQDGEKWVFDSFPLAQLLNSKYGTEERTLFPAGEEFARLFDTWADRDLAAEVIPLLAPWLFKAQQPASAAWLVKEKMGGDQSKMDGLVNATSDPAFIEKQAAAIRAKLITLERTLQANKDEGKGQFIAGNDHPSHADAAVWGWYGTLLAVNHMGIKLGPLTFKHETLPLVGAWADAVQKAAGVDLQLEQ</sequence>
<dbReference type="SUPFAM" id="SSF47616">
    <property type="entry name" value="GST C-terminal domain-like"/>
    <property type="match status" value="1"/>
</dbReference>
<dbReference type="Pfam" id="PF22041">
    <property type="entry name" value="GST_C_7"/>
    <property type="match status" value="1"/>
</dbReference>
<evidence type="ECO:0000259" key="1">
    <source>
        <dbReference type="Pfam" id="PF22041"/>
    </source>
</evidence>
<dbReference type="InterPro" id="IPR036249">
    <property type="entry name" value="Thioredoxin-like_sf"/>
</dbReference>
<dbReference type="AlphaFoldDB" id="A0AAD3TRK0"/>
<gene>
    <name evidence="2" type="ORF">CspeluHIS016_0205100</name>
</gene>
<dbReference type="InterPro" id="IPR036282">
    <property type="entry name" value="Glutathione-S-Trfase_C_sf"/>
</dbReference>
<keyword evidence="3" id="KW-1185">Reference proteome</keyword>
<protein>
    <recommendedName>
        <fullName evidence="1">Glutathione S-transferase UstS-like C-terminal domain-containing protein</fullName>
    </recommendedName>
</protein>
<name>A0AAD3TRK0_9TREE</name>
<proteinExistence type="predicted"/>
<feature type="domain" description="Glutathione S-transferase UstS-like C-terminal" evidence="1">
    <location>
        <begin position="103"/>
        <end position="210"/>
    </location>
</feature>
<comment type="caution">
    <text evidence="2">The sequence shown here is derived from an EMBL/GenBank/DDBJ whole genome shotgun (WGS) entry which is preliminary data.</text>
</comment>
<dbReference type="InterPro" id="IPR054416">
    <property type="entry name" value="GST_UstS-like_C"/>
</dbReference>
<dbReference type="Gene3D" id="3.40.30.10">
    <property type="entry name" value="Glutaredoxin"/>
    <property type="match status" value="1"/>
</dbReference>
<organism evidence="2 3">
    <name type="scientific">Cutaneotrichosporon spelunceum</name>
    <dbReference type="NCBI Taxonomy" id="1672016"/>
    <lineage>
        <taxon>Eukaryota</taxon>
        <taxon>Fungi</taxon>
        <taxon>Dikarya</taxon>
        <taxon>Basidiomycota</taxon>
        <taxon>Agaricomycotina</taxon>
        <taxon>Tremellomycetes</taxon>
        <taxon>Trichosporonales</taxon>
        <taxon>Trichosporonaceae</taxon>
        <taxon>Cutaneotrichosporon</taxon>
    </lineage>
</organism>
<dbReference type="Proteomes" id="UP001222932">
    <property type="component" value="Unassembled WGS sequence"/>
</dbReference>
<reference evidence="2" key="2">
    <citation type="submission" date="2023-06" db="EMBL/GenBank/DDBJ databases">
        <authorList>
            <person name="Kobayashi Y."/>
            <person name="Kayamori A."/>
            <person name="Aoki K."/>
            <person name="Shiwa Y."/>
            <person name="Fujita N."/>
            <person name="Sugita T."/>
            <person name="Iwasaki W."/>
            <person name="Tanaka N."/>
            <person name="Takashima M."/>
        </authorList>
    </citation>
    <scope>NUCLEOTIDE SEQUENCE</scope>
    <source>
        <strain evidence="2">HIS016</strain>
    </source>
</reference>
<dbReference type="EMBL" id="BTCM01000002">
    <property type="protein sequence ID" value="GMK55454.1"/>
    <property type="molecule type" value="Genomic_DNA"/>
</dbReference>
<dbReference type="SUPFAM" id="SSF52833">
    <property type="entry name" value="Thioredoxin-like"/>
    <property type="match status" value="1"/>
</dbReference>
<dbReference type="Gene3D" id="1.20.1050.10">
    <property type="match status" value="1"/>
</dbReference>